<organism evidence="1 2">
    <name type="scientific">Ovis ammon polii</name>
    <dbReference type="NCBI Taxonomy" id="230172"/>
    <lineage>
        <taxon>Eukaryota</taxon>
        <taxon>Metazoa</taxon>
        <taxon>Chordata</taxon>
        <taxon>Craniata</taxon>
        <taxon>Vertebrata</taxon>
        <taxon>Euteleostomi</taxon>
        <taxon>Mammalia</taxon>
        <taxon>Eutheria</taxon>
        <taxon>Laurasiatheria</taxon>
        <taxon>Artiodactyla</taxon>
        <taxon>Ruminantia</taxon>
        <taxon>Pecora</taxon>
        <taxon>Bovidae</taxon>
        <taxon>Caprinae</taxon>
        <taxon>Ovis</taxon>
    </lineage>
</organism>
<comment type="caution">
    <text evidence="1">The sequence shown here is derived from an EMBL/GenBank/DDBJ whole genome shotgun (WGS) entry which is preliminary data.</text>
</comment>
<reference evidence="1" key="1">
    <citation type="submission" date="2022-03" db="EMBL/GenBank/DDBJ databases">
        <title>Genomic analyses of argali, domestic sheep and their hybrids provide insights into chromosomal evolution, heterosis and genetic basis of agronomic traits.</title>
        <authorList>
            <person name="Li M."/>
        </authorList>
    </citation>
    <scope>NUCLEOTIDE SEQUENCE</scope>
    <source>
        <strain evidence="1">CAU-MHL-2022a</strain>
        <tissue evidence="1">Skin</tissue>
    </source>
</reference>
<evidence type="ECO:0000313" key="1">
    <source>
        <dbReference type="EMBL" id="KAI4537780.1"/>
    </source>
</evidence>
<name>A0AAD4U561_OVIAM</name>
<gene>
    <name evidence="1" type="ORF">MG293_012643</name>
</gene>
<sequence>MVTAEVNAKGAILESTLVSDGAVQGIGLAKRLAGAVKMGPRSIMIVLKLKRAEGNKKMRICGFSVIISDCGHPKERLVNSLLFQLAAVKTAFPASLTVRSRTVSARAVWDGKRNWFCLEYSSLSFLLPEGQQLYLQPPQSSCTRRFLSPSWHRAVKEGEEDCKCSILYKIRYLHIKEGMKAPAEL</sequence>
<dbReference type="AlphaFoldDB" id="A0AAD4U561"/>
<keyword evidence="2" id="KW-1185">Reference proteome</keyword>
<accession>A0AAD4U561</accession>
<dbReference type="Proteomes" id="UP001214576">
    <property type="component" value="Unassembled WGS sequence"/>
</dbReference>
<dbReference type="EMBL" id="JAKZEL010000014">
    <property type="protein sequence ID" value="KAI4537780.1"/>
    <property type="molecule type" value="Genomic_DNA"/>
</dbReference>
<evidence type="ECO:0000313" key="2">
    <source>
        <dbReference type="Proteomes" id="UP001214576"/>
    </source>
</evidence>
<protein>
    <submittedName>
        <fullName evidence="1">Uncharacterized protein</fullName>
    </submittedName>
</protein>
<proteinExistence type="predicted"/>